<dbReference type="AlphaFoldDB" id="A0A914VIS9"/>
<dbReference type="WBParaSite" id="PSAMB.scaffold19585size804.g37909.t1">
    <property type="protein sequence ID" value="PSAMB.scaffold19585size804.g37909.t1"/>
    <property type="gene ID" value="PSAMB.scaffold19585size804.g37909"/>
</dbReference>
<organism evidence="1 2">
    <name type="scientific">Plectus sambesii</name>
    <dbReference type="NCBI Taxonomy" id="2011161"/>
    <lineage>
        <taxon>Eukaryota</taxon>
        <taxon>Metazoa</taxon>
        <taxon>Ecdysozoa</taxon>
        <taxon>Nematoda</taxon>
        <taxon>Chromadorea</taxon>
        <taxon>Plectida</taxon>
        <taxon>Plectina</taxon>
        <taxon>Plectoidea</taxon>
        <taxon>Plectidae</taxon>
        <taxon>Plectus</taxon>
    </lineage>
</organism>
<keyword evidence="1" id="KW-1185">Reference proteome</keyword>
<dbReference type="Pfam" id="PF06320">
    <property type="entry name" value="GCN5L1"/>
    <property type="match status" value="1"/>
</dbReference>
<protein>
    <submittedName>
        <fullName evidence="2">Biogenesis of lysosome-related organelles complex 1 subunit 1</fullName>
    </submittedName>
</protein>
<proteinExistence type="predicted"/>
<evidence type="ECO:0000313" key="2">
    <source>
        <dbReference type="WBParaSite" id="PSAMB.scaffold19585size804.g37909.t1"/>
    </source>
</evidence>
<accession>A0A914VIS9</accession>
<dbReference type="Proteomes" id="UP000887566">
    <property type="component" value="Unplaced"/>
</dbReference>
<reference evidence="2" key="1">
    <citation type="submission" date="2022-11" db="UniProtKB">
        <authorList>
            <consortium name="WormBaseParasite"/>
        </authorList>
    </citation>
    <scope>IDENTIFICATION</scope>
</reference>
<name>A0A914VIS9_9BILA</name>
<evidence type="ECO:0000313" key="1">
    <source>
        <dbReference type="Proteomes" id="UP000887566"/>
    </source>
</evidence>
<sequence length="44" mass="4881">MLGALAKEHHAKQVVRKELQEKRKSEALVAANNFTQAIVGHLNT</sequence>